<keyword evidence="1" id="KW-0732">Signal</keyword>
<dbReference type="GO" id="GO:0004553">
    <property type="term" value="F:hydrolase activity, hydrolyzing O-glycosyl compounds"/>
    <property type="evidence" value="ECO:0007669"/>
    <property type="project" value="TreeGrafter"/>
</dbReference>
<dbReference type="EMBL" id="FOZW01000005">
    <property type="protein sequence ID" value="SFS83840.1"/>
    <property type="molecule type" value="Genomic_DNA"/>
</dbReference>
<dbReference type="InterPro" id="IPR051923">
    <property type="entry name" value="Glycosyl_Hydrolase_39"/>
</dbReference>
<sequence length="569" mass="60919">MSTVRAFLSRFQSLAPAALVALAAAQSGIAQADEGQAVGPRLGAASNFSQGRQPGTMELAEKLGVATYRDGMVWDRVESAPGRFVFDDPRTAFAREIAAQGATASLVLNWGNKLYDGGDTPHSAEALAAFGTFAAEVVTQFPEVDSLEIGNEFNGTNFVRGPLKKMPALERARAYVDMLAAASSEARAARPGIRISGGATHSIPVGYLWEVLDAGGAAYIDALAIHPYTTDAEQFVRQIEVLRRHPDAAELPLEVTEFGEPDPSKAASHFLRNYCQFALGGVTHAIWYPLNARGDDMVPLFTKQGQITPAGRAFRLIRENMEGRPVADASQGPFSYGCTFGDAVMVVWGAPRSIEVSEGVSAHDAAGSEVAGPLALSEDEPLVFIAEGGGISNKVKFGSTAVIADSNDQFAYPEDTEFQAGADAFERFARRGGKEFPLITLPGQEAKGTPWYPYRGNPDFGNIRLSADGMLPGGRADSPVEIVHRYTAPEDEVIDVASRFAAAKRSEDGVSVRITLNERELFAETGKQPIKAELSRVTLRKGDQLEVSVGPNGTRKGDLTTYSIRLSRS</sequence>
<feature type="signal peptide" evidence="1">
    <location>
        <begin position="1"/>
        <end position="32"/>
    </location>
</feature>
<dbReference type="OrthoDB" id="9776971at2"/>
<evidence type="ECO:0000313" key="2">
    <source>
        <dbReference type="EMBL" id="SFS83840.1"/>
    </source>
</evidence>
<reference evidence="3" key="1">
    <citation type="submission" date="2016-10" db="EMBL/GenBank/DDBJ databases">
        <authorList>
            <person name="Varghese N."/>
            <person name="Submissions S."/>
        </authorList>
    </citation>
    <scope>NUCLEOTIDE SEQUENCE [LARGE SCALE GENOMIC DNA]</scope>
    <source>
        <strain evidence="3">DSM 26894</strain>
    </source>
</reference>
<protein>
    <recommendedName>
        <fullName evidence="4">Asl1-like glycosyl hydrolase catalytic domain-containing protein</fullName>
    </recommendedName>
</protein>
<name>A0A1I6T453_9RHOB</name>
<evidence type="ECO:0000256" key="1">
    <source>
        <dbReference type="SAM" id="SignalP"/>
    </source>
</evidence>
<dbReference type="PANTHER" id="PTHR12631:SF10">
    <property type="entry name" value="BETA-XYLOSIDASE-LIKE PROTEIN-RELATED"/>
    <property type="match status" value="1"/>
</dbReference>
<dbReference type="PANTHER" id="PTHR12631">
    <property type="entry name" value="ALPHA-L-IDURONIDASE"/>
    <property type="match status" value="1"/>
</dbReference>
<organism evidence="2 3">
    <name type="scientific">Alloyangia pacifica</name>
    <dbReference type="NCBI Taxonomy" id="311180"/>
    <lineage>
        <taxon>Bacteria</taxon>
        <taxon>Pseudomonadati</taxon>
        <taxon>Pseudomonadota</taxon>
        <taxon>Alphaproteobacteria</taxon>
        <taxon>Rhodobacterales</taxon>
        <taxon>Roseobacteraceae</taxon>
        <taxon>Alloyangia</taxon>
    </lineage>
</organism>
<dbReference type="InterPro" id="IPR017853">
    <property type="entry name" value="GH"/>
</dbReference>
<dbReference type="AlphaFoldDB" id="A0A1I6T453"/>
<dbReference type="Gene3D" id="3.20.20.80">
    <property type="entry name" value="Glycosidases"/>
    <property type="match status" value="1"/>
</dbReference>
<proteinExistence type="predicted"/>
<evidence type="ECO:0008006" key="4">
    <source>
        <dbReference type="Google" id="ProtNLM"/>
    </source>
</evidence>
<evidence type="ECO:0000313" key="3">
    <source>
        <dbReference type="Proteomes" id="UP000199392"/>
    </source>
</evidence>
<dbReference type="Proteomes" id="UP000199392">
    <property type="component" value="Unassembled WGS sequence"/>
</dbReference>
<dbReference type="SUPFAM" id="SSF51445">
    <property type="entry name" value="(Trans)glycosidases"/>
    <property type="match status" value="1"/>
</dbReference>
<feature type="chain" id="PRO_5011505247" description="Asl1-like glycosyl hydrolase catalytic domain-containing protein" evidence="1">
    <location>
        <begin position="33"/>
        <end position="569"/>
    </location>
</feature>
<dbReference type="RefSeq" id="WP_143015376.1">
    <property type="nucleotide sequence ID" value="NZ_FNCL01000005.1"/>
</dbReference>
<dbReference type="STRING" id="311180.SAMN04488050_105274"/>
<keyword evidence="3" id="KW-1185">Reference proteome</keyword>
<accession>A0A1I6T453</accession>
<gene>
    <name evidence="2" type="ORF">SAMN04488050_105274</name>
</gene>